<evidence type="ECO:0000256" key="8">
    <source>
        <dbReference type="ARBA" id="ARBA00023201"/>
    </source>
</evidence>
<dbReference type="InterPro" id="IPR006153">
    <property type="entry name" value="Cation/H_exchanger_TM"/>
</dbReference>
<protein>
    <recommendedName>
        <fullName evidence="9">Sodium/hydrogen exchanger</fullName>
    </recommendedName>
</protein>
<evidence type="ECO:0000256" key="2">
    <source>
        <dbReference type="ARBA" id="ARBA00022448"/>
    </source>
</evidence>
<dbReference type="InterPro" id="IPR018422">
    <property type="entry name" value="Cation/H_exchanger_CPA1"/>
</dbReference>
<evidence type="ECO:0000256" key="9">
    <source>
        <dbReference type="RuleBase" id="RU003722"/>
    </source>
</evidence>
<dbReference type="PANTHER" id="PTHR10110:SF98">
    <property type="entry name" value="SODIUM_HYDROGEN EXCHANGER"/>
    <property type="match status" value="1"/>
</dbReference>
<feature type="transmembrane region" description="Helical" evidence="11">
    <location>
        <begin position="208"/>
        <end position="226"/>
    </location>
</feature>
<feature type="transmembrane region" description="Helical" evidence="11">
    <location>
        <begin position="106"/>
        <end position="127"/>
    </location>
</feature>
<keyword evidence="6 9" id="KW-0406">Ion transport</keyword>
<keyword evidence="4 11" id="KW-1133">Transmembrane helix</keyword>
<evidence type="ECO:0000256" key="7">
    <source>
        <dbReference type="ARBA" id="ARBA00023136"/>
    </source>
</evidence>
<proteinExistence type="inferred from homology"/>
<keyword evidence="3 9" id="KW-0812">Transmembrane</keyword>
<dbReference type="WBParaSite" id="PSAMB.scaffold5855size10738.g27416.t1">
    <property type="protein sequence ID" value="PSAMB.scaffold5855size10738.g27416.t1"/>
    <property type="gene ID" value="PSAMB.scaffold5855size10738.g27416"/>
</dbReference>
<evidence type="ECO:0000256" key="3">
    <source>
        <dbReference type="ARBA" id="ARBA00022692"/>
    </source>
</evidence>
<accession>A0A914WZG3</accession>
<feature type="transmembrane region" description="Helical" evidence="11">
    <location>
        <begin position="177"/>
        <end position="196"/>
    </location>
</feature>
<feature type="domain" description="Cation/H+ exchanger transmembrane" evidence="12">
    <location>
        <begin position="12"/>
        <end position="231"/>
    </location>
</feature>
<dbReference type="InterPro" id="IPR004709">
    <property type="entry name" value="NaH_exchanger"/>
</dbReference>
<evidence type="ECO:0000313" key="13">
    <source>
        <dbReference type="Proteomes" id="UP000887566"/>
    </source>
</evidence>
<reference evidence="14" key="1">
    <citation type="submission" date="2022-11" db="UniProtKB">
        <authorList>
            <consortium name="WormBaseParasite"/>
        </authorList>
    </citation>
    <scope>IDENTIFICATION</scope>
</reference>
<dbReference type="AlphaFoldDB" id="A0A914WZG3"/>
<dbReference type="GO" id="GO:0005886">
    <property type="term" value="C:plasma membrane"/>
    <property type="evidence" value="ECO:0007669"/>
    <property type="project" value="TreeGrafter"/>
</dbReference>
<evidence type="ECO:0000256" key="4">
    <source>
        <dbReference type="ARBA" id="ARBA00022989"/>
    </source>
</evidence>
<evidence type="ECO:0000256" key="11">
    <source>
        <dbReference type="SAM" id="Phobius"/>
    </source>
</evidence>
<feature type="region of interest" description="Disordered" evidence="10">
    <location>
        <begin position="505"/>
        <end position="526"/>
    </location>
</feature>
<feature type="compositionally biased region" description="Pro residues" evidence="10">
    <location>
        <begin position="356"/>
        <end position="365"/>
    </location>
</feature>
<dbReference type="GO" id="GO:0015386">
    <property type="term" value="F:potassium:proton antiporter activity"/>
    <property type="evidence" value="ECO:0007669"/>
    <property type="project" value="TreeGrafter"/>
</dbReference>
<feature type="region of interest" description="Disordered" evidence="10">
    <location>
        <begin position="348"/>
        <end position="373"/>
    </location>
</feature>
<dbReference type="GO" id="GO:0098719">
    <property type="term" value="P:sodium ion import across plasma membrane"/>
    <property type="evidence" value="ECO:0007669"/>
    <property type="project" value="TreeGrafter"/>
</dbReference>
<feature type="region of interest" description="Disordered" evidence="10">
    <location>
        <begin position="411"/>
        <end position="434"/>
    </location>
</feature>
<dbReference type="NCBIfam" id="TIGR00840">
    <property type="entry name" value="b_cpa1"/>
    <property type="match status" value="1"/>
</dbReference>
<evidence type="ECO:0000256" key="5">
    <source>
        <dbReference type="ARBA" id="ARBA00023053"/>
    </source>
</evidence>
<comment type="similarity">
    <text evidence="9">Belongs to the monovalent cation:proton antiporter 1 (CPA1) transporter (TC 2.A.36) family.</text>
</comment>
<organism evidence="13 14">
    <name type="scientific">Plectus sambesii</name>
    <dbReference type="NCBI Taxonomy" id="2011161"/>
    <lineage>
        <taxon>Eukaryota</taxon>
        <taxon>Metazoa</taxon>
        <taxon>Ecdysozoa</taxon>
        <taxon>Nematoda</taxon>
        <taxon>Chromadorea</taxon>
        <taxon>Plectida</taxon>
        <taxon>Plectina</taxon>
        <taxon>Plectoidea</taxon>
        <taxon>Plectidae</taxon>
        <taxon>Plectus</taxon>
    </lineage>
</organism>
<name>A0A914WZG3_9BILA</name>
<dbReference type="Pfam" id="PF00999">
    <property type="entry name" value="Na_H_Exchanger"/>
    <property type="match status" value="1"/>
</dbReference>
<evidence type="ECO:0000256" key="6">
    <source>
        <dbReference type="ARBA" id="ARBA00023065"/>
    </source>
</evidence>
<keyword evidence="8 9" id="KW-0739">Sodium transport</keyword>
<keyword evidence="2 9" id="KW-0813">Transport</keyword>
<evidence type="ECO:0000256" key="10">
    <source>
        <dbReference type="SAM" id="MobiDB-lite"/>
    </source>
</evidence>
<sequence length="592" mass="65965">MLGAFAEIKVANLLPVDFAAGFASFFVVALGGVFVGLVWAIITGFTTKHTNHLTVIQPLICLIFPYLAYLLSELVHISGILAIVTCGLVMKQYVKSNVTGKSLVTVNYFLKTLSSSCEAIIFMLLGLSTISEKHYWDTAFVAVTVVACLVFRFIGVFVLCSIVNWRRMAKIDYVDQFIMAYGGLRGAVAYGLVMAIDARVVPAKEMYVTATIAVILFTVFVQGLSIKPMVYWLHVKLEQTEKTKTVTERMFDNMQDHVLVGMEEIIGYRGHHWFKNTFDNMNSRYIEPHVCRTPRTKGAKIMETYETLNVEEALRQLRKYGGHVRPEGPDFARSEAALQANEMLTHTSSAAARDGMPPPESPPPMSVKKSGGMPKVTSLRTLLRETLPPAADIRRYSRHLLDEDVDSTSMNPRKVRQRRLRSIEEEEEMAERTSPLRIRNGRLAPPPIRGPPDSPLPYQGQSVDDSVFDDASDGEFIPISGALRHYPGSDVPVLPVFFVRRDTMSRRTPRSQSERRPARVTKAASIATSDAVDETADNFVTARTSQNTGRVFQRNAKSVDPGEMSSLISQKSNSDVEEDHSSSKDNEEESPL</sequence>
<evidence type="ECO:0000313" key="14">
    <source>
        <dbReference type="WBParaSite" id="PSAMB.scaffold5855size10738.g27416.t1"/>
    </source>
</evidence>
<feature type="transmembrane region" description="Helical" evidence="11">
    <location>
        <begin position="20"/>
        <end position="41"/>
    </location>
</feature>
<dbReference type="GO" id="GO:0051453">
    <property type="term" value="P:regulation of intracellular pH"/>
    <property type="evidence" value="ECO:0007669"/>
    <property type="project" value="TreeGrafter"/>
</dbReference>
<keyword evidence="9" id="KW-0050">Antiport</keyword>
<evidence type="ECO:0000259" key="12">
    <source>
        <dbReference type="Pfam" id="PF00999"/>
    </source>
</evidence>
<comment type="subcellular location">
    <subcellularLocation>
        <location evidence="1">Membrane</location>
        <topology evidence="1">Multi-pass membrane protein</topology>
    </subcellularLocation>
</comment>
<dbReference type="GO" id="GO:0015385">
    <property type="term" value="F:sodium:proton antiporter activity"/>
    <property type="evidence" value="ECO:0007669"/>
    <property type="project" value="InterPro"/>
</dbReference>
<keyword evidence="5" id="KW-0915">Sodium</keyword>
<dbReference type="PANTHER" id="PTHR10110">
    <property type="entry name" value="SODIUM/HYDROGEN EXCHANGER"/>
    <property type="match status" value="1"/>
</dbReference>
<evidence type="ECO:0000256" key="1">
    <source>
        <dbReference type="ARBA" id="ARBA00004141"/>
    </source>
</evidence>
<keyword evidence="13" id="KW-1185">Reference proteome</keyword>
<dbReference type="Proteomes" id="UP000887566">
    <property type="component" value="Unplaced"/>
</dbReference>
<feature type="transmembrane region" description="Helical" evidence="11">
    <location>
        <begin position="139"/>
        <end position="165"/>
    </location>
</feature>
<keyword evidence="7 11" id="KW-0472">Membrane</keyword>
<feature type="region of interest" description="Disordered" evidence="10">
    <location>
        <begin position="547"/>
        <end position="592"/>
    </location>
</feature>